<dbReference type="GO" id="GO:0004407">
    <property type="term" value="F:histone deacetylase activity"/>
    <property type="evidence" value="ECO:0007669"/>
    <property type="project" value="TreeGrafter"/>
</dbReference>
<dbReference type="EMBL" id="FNAB01000008">
    <property type="protein sequence ID" value="SDD98554.1"/>
    <property type="molecule type" value="Genomic_DNA"/>
</dbReference>
<feature type="domain" description="Histone deacetylase" evidence="2">
    <location>
        <begin position="21"/>
        <end position="274"/>
    </location>
</feature>
<reference evidence="3 4" key="1">
    <citation type="submission" date="2016-10" db="EMBL/GenBank/DDBJ databases">
        <authorList>
            <person name="de Groot N.N."/>
        </authorList>
    </citation>
    <scope>NUCLEOTIDE SEQUENCE [LARGE SCALE GENOMIC DNA]</scope>
    <source>
        <strain evidence="3 4">JCM 11308</strain>
    </source>
</reference>
<dbReference type="Gene3D" id="3.40.800.20">
    <property type="entry name" value="Histone deacetylase domain"/>
    <property type="match status" value="1"/>
</dbReference>
<dbReference type="PRINTS" id="PR01270">
    <property type="entry name" value="HDASUPER"/>
</dbReference>
<gene>
    <name evidence="3" type="ORF">SAMN05444580_108137</name>
</gene>
<evidence type="ECO:0000256" key="1">
    <source>
        <dbReference type="ARBA" id="ARBA00005947"/>
    </source>
</evidence>
<proteinExistence type="inferred from homology"/>
<dbReference type="InterPro" id="IPR000286">
    <property type="entry name" value="HDACs"/>
</dbReference>
<protein>
    <submittedName>
        <fullName evidence="3">Acetoin utilization deacetylase AcuC</fullName>
    </submittedName>
</protein>
<dbReference type="InterPro" id="IPR023696">
    <property type="entry name" value="Ureohydrolase_dom_sf"/>
</dbReference>
<evidence type="ECO:0000313" key="4">
    <source>
        <dbReference type="Proteomes" id="UP000199417"/>
    </source>
</evidence>
<dbReference type="AlphaFoldDB" id="A0A1G6Z724"/>
<dbReference type="GO" id="GO:0040029">
    <property type="term" value="P:epigenetic regulation of gene expression"/>
    <property type="evidence" value="ECO:0007669"/>
    <property type="project" value="TreeGrafter"/>
</dbReference>
<dbReference type="InterPro" id="IPR023801">
    <property type="entry name" value="His_deacetylse_dom"/>
</dbReference>
<keyword evidence="4" id="KW-1185">Reference proteome</keyword>
<dbReference type="PANTHER" id="PTHR10625:SF19">
    <property type="entry name" value="HISTONE DEACETYLASE 12"/>
    <property type="match status" value="1"/>
</dbReference>
<dbReference type="Pfam" id="PF00850">
    <property type="entry name" value="Hist_deacetyl"/>
    <property type="match status" value="1"/>
</dbReference>
<dbReference type="STRING" id="168276.SAMN05444580_108137"/>
<sequence length="300" mass="31882">MKLYYSPDYVGSSYSFDTTRKSQWIADSLLRSPIAGVELTRPRVLSVDQFAQVHDPAYVDAVVTGEPRQLAEGQGFDWDAGLFPMVQASNGGAVEAAIAALREGVAGSLSSGLHHARYGSGSGFCTFNGLALASKAALAAGAGNVLIVDLDAHCGGGTASLIADEARIWQVDVSVSMFDMYAGTDRAKLAEVTDADRYLSEIGQALSRIERLGPRFDLVLYNAGMDPYEGCAVGGLDGITAEILAERERFVFEWCRTRGIAAAFVLAGGYIGERLDAETLVDLHRSTIAAAAESVARQSR</sequence>
<dbReference type="SUPFAM" id="SSF52768">
    <property type="entry name" value="Arginase/deacetylase"/>
    <property type="match status" value="1"/>
</dbReference>
<dbReference type="Proteomes" id="UP000199417">
    <property type="component" value="Unassembled WGS sequence"/>
</dbReference>
<name>A0A1G6Z724_9NOCA</name>
<evidence type="ECO:0000313" key="3">
    <source>
        <dbReference type="EMBL" id="SDD98554.1"/>
    </source>
</evidence>
<accession>A0A1G6Z724</accession>
<evidence type="ECO:0000259" key="2">
    <source>
        <dbReference type="Pfam" id="PF00850"/>
    </source>
</evidence>
<dbReference type="RefSeq" id="WP_072845596.1">
    <property type="nucleotide sequence ID" value="NZ_FNAB01000008.1"/>
</dbReference>
<comment type="similarity">
    <text evidence="1">Belongs to the histone deacetylase family.</text>
</comment>
<dbReference type="InterPro" id="IPR037138">
    <property type="entry name" value="His_deacetylse_dom_sf"/>
</dbReference>
<dbReference type="PANTHER" id="PTHR10625">
    <property type="entry name" value="HISTONE DEACETYLASE HDAC1-RELATED"/>
    <property type="match status" value="1"/>
</dbReference>
<organism evidence="3 4">
    <name type="scientific">Rhodococcus tukisamuensis</name>
    <dbReference type="NCBI Taxonomy" id="168276"/>
    <lineage>
        <taxon>Bacteria</taxon>
        <taxon>Bacillati</taxon>
        <taxon>Actinomycetota</taxon>
        <taxon>Actinomycetes</taxon>
        <taxon>Mycobacteriales</taxon>
        <taxon>Nocardiaceae</taxon>
        <taxon>Rhodococcus</taxon>
    </lineage>
</organism>